<proteinExistence type="predicted"/>
<dbReference type="RefSeq" id="WP_094838271.1">
    <property type="nucleotide sequence ID" value="NZ_NEVQ01000013.1"/>
</dbReference>
<sequence>MWNSSLVRKVFIKRAKADRSKGLGHKVEAALNLARPAERKPESVFRSRQHRMNVAALNCVCCGRSKRSQAAHLNLLAAGKGLGLKASDALLVPLCCDELGRRGCHHQLDQGAAYDKATSAAYQIQWLQETRDQLRARRQWPEEAESDMQRLLGAYLRRQA</sequence>
<dbReference type="EMBL" id="NEVQ01000013">
    <property type="protein sequence ID" value="OZI56757.1"/>
    <property type="molecule type" value="Genomic_DNA"/>
</dbReference>
<evidence type="ECO:0000313" key="2">
    <source>
        <dbReference type="Proteomes" id="UP000216885"/>
    </source>
</evidence>
<dbReference type="Proteomes" id="UP000216885">
    <property type="component" value="Unassembled WGS sequence"/>
</dbReference>
<evidence type="ECO:0008006" key="3">
    <source>
        <dbReference type="Google" id="ProtNLM"/>
    </source>
</evidence>
<gene>
    <name evidence="1" type="ORF">CAL20_15265</name>
</gene>
<dbReference type="Gene3D" id="3.30.50.20">
    <property type="entry name" value="prophage-derive protein ybcO"/>
    <property type="match status" value="1"/>
</dbReference>
<comment type="caution">
    <text evidence="1">The sequence shown here is derived from an EMBL/GenBank/DDBJ whole genome shotgun (WGS) entry which is preliminary data.</text>
</comment>
<evidence type="ECO:0000313" key="1">
    <source>
        <dbReference type="EMBL" id="OZI56757.1"/>
    </source>
</evidence>
<name>A0A261U5J6_9BORD</name>
<accession>A0A261U5J6</accession>
<reference evidence="1 2" key="1">
    <citation type="submission" date="2017-05" db="EMBL/GenBank/DDBJ databases">
        <title>Complete and WGS of Bordetella genogroups.</title>
        <authorList>
            <person name="Spilker T."/>
            <person name="LiPuma J."/>
        </authorList>
    </citation>
    <scope>NUCLEOTIDE SEQUENCE [LARGE SCALE GENOMIC DNA]</scope>
    <source>
        <strain evidence="1 2">AU9919</strain>
    </source>
</reference>
<dbReference type="AlphaFoldDB" id="A0A261U5J6"/>
<protein>
    <recommendedName>
        <fullName evidence="3">DUF968 domain-containing protein</fullName>
    </recommendedName>
</protein>
<keyword evidence="2" id="KW-1185">Reference proteome</keyword>
<organism evidence="1 2">
    <name type="scientific">Bordetella genomosp. 4</name>
    <dbReference type="NCBI Taxonomy" id="463044"/>
    <lineage>
        <taxon>Bacteria</taxon>
        <taxon>Pseudomonadati</taxon>
        <taxon>Pseudomonadota</taxon>
        <taxon>Betaproteobacteria</taxon>
        <taxon>Burkholderiales</taxon>
        <taxon>Alcaligenaceae</taxon>
        <taxon>Bordetella</taxon>
    </lineage>
</organism>